<gene>
    <name evidence="2" type="ORF">METZ01_LOCUS25511</name>
</gene>
<dbReference type="InterPro" id="IPR015421">
    <property type="entry name" value="PyrdxlP-dep_Trfase_major"/>
</dbReference>
<dbReference type="SUPFAM" id="SSF53383">
    <property type="entry name" value="PLP-dependent transferases"/>
    <property type="match status" value="1"/>
</dbReference>
<dbReference type="PANTHER" id="PTHR43510:SF1">
    <property type="entry name" value="AMINOTRANSFERASE FUNCTION, HYPOTHETICAL (EUROFUNG)"/>
    <property type="match status" value="1"/>
</dbReference>
<dbReference type="PANTHER" id="PTHR43510">
    <property type="entry name" value="AMINOTRANSFERASE FUNCTION, HYPOTHETICAL (EUROFUNG)"/>
    <property type="match status" value="1"/>
</dbReference>
<sequence length="383" mass="42531">MKYQSDDFYKFHPFQLESYLAKHEQNVTFNYSESGVHPLRLGDLLELADIEIEALGDTVMDYPEVNGKIELRRKIAALYPEANEDNVLVTIGASEANHLVAATLLGDGDEVVTLQPSYLQLSGNALNRGIKVNFVKLVEKDNWALDISDLNNKVTSSTRLISIINPHNPTGHILTKEEIDAVIAAADKVGAWIISDEVYAGTERDGRDPTPTLWNRYERVIAINSMSKAYGLPGLRIGWLIAPKAKIAELTLRHEYATISATMLGNDIANIALSDEVRPKLTQRARQLINTGFDILMQELEPHKNIYSVVPPEASAMCVVRYDLPIDSLTFADRLVTDKSTLVVPGSCFGLDQHFRCSSALPEVYLKQGIAKINELVSEVLQE</sequence>
<dbReference type="PROSITE" id="PS00105">
    <property type="entry name" value="AA_TRANSFER_CLASS_1"/>
    <property type="match status" value="1"/>
</dbReference>
<dbReference type="InterPro" id="IPR004838">
    <property type="entry name" value="NHTrfase_class1_PyrdxlP-BS"/>
</dbReference>
<dbReference type="CDD" id="cd00609">
    <property type="entry name" value="AAT_like"/>
    <property type="match status" value="1"/>
</dbReference>
<dbReference type="Gene3D" id="3.90.1150.10">
    <property type="entry name" value="Aspartate Aminotransferase, domain 1"/>
    <property type="match status" value="1"/>
</dbReference>
<dbReference type="AlphaFoldDB" id="A0A381Q3G2"/>
<dbReference type="GO" id="GO:0003824">
    <property type="term" value="F:catalytic activity"/>
    <property type="evidence" value="ECO:0007669"/>
    <property type="project" value="InterPro"/>
</dbReference>
<dbReference type="GO" id="GO:0030170">
    <property type="term" value="F:pyridoxal phosphate binding"/>
    <property type="evidence" value="ECO:0007669"/>
    <property type="project" value="InterPro"/>
</dbReference>
<feature type="domain" description="Aminotransferase class I/classII large" evidence="1">
    <location>
        <begin position="53"/>
        <end position="373"/>
    </location>
</feature>
<dbReference type="InterPro" id="IPR015422">
    <property type="entry name" value="PyrdxlP-dep_Trfase_small"/>
</dbReference>
<evidence type="ECO:0000313" key="2">
    <source>
        <dbReference type="EMBL" id="SUZ72657.1"/>
    </source>
</evidence>
<reference evidence="2" key="1">
    <citation type="submission" date="2018-05" db="EMBL/GenBank/DDBJ databases">
        <authorList>
            <person name="Lanie J.A."/>
            <person name="Ng W.-L."/>
            <person name="Kazmierczak K.M."/>
            <person name="Andrzejewski T.M."/>
            <person name="Davidsen T.M."/>
            <person name="Wayne K.J."/>
            <person name="Tettelin H."/>
            <person name="Glass J.I."/>
            <person name="Rusch D."/>
            <person name="Podicherti R."/>
            <person name="Tsui H.-C.T."/>
            <person name="Winkler M.E."/>
        </authorList>
    </citation>
    <scope>NUCLEOTIDE SEQUENCE</scope>
</reference>
<accession>A0A381Q3G2</accession>
<dbReference type="EMBL" id="UINC01001153">
    <property type="protein sequence ID" value="SUZ72657.1"/>
    <property type="molecule type" value="Genomic_DNA"/>
</dbReference>
<dbReference type="InterPro" id="IPR004839">
    <property type="entry name" value="Aminotransferase_I/II_large"/>
</dbReference>
<organism evidence="2">
    <name type="scientific">marine metagenome</name>
    <dbReference type="NCBI Taxonomy" id="408172"/>
    <lineage>
        <taxon>unclassified sequences</taxon>
        <taxon>metagenomes</taxon>
        <taxon>ecological metagenomes</taxon>
    </lineage>
</organism>
<evidence type="ECO:0000259" key="1">
    <source>
        <dbReference type="Pfam" id="PF00155"/>
    </source>
</evidence>
<dbReference type="InterPro" id="IPR015424">
    <property type="entry name" value="PyrdxlP-dep_Trfase"/>
</dbReference>
<protein>
    <recommendedName>
        <fullName evidence="1">Aminotransferase class I/classII large domain-containing protein</fullName>
    </recommendedName>
</protein>
<name>A0A381Q3G2_9ZZZZ</name>
<dbReference type="Pfam" id="PF00155">
    <property type="entry name" value="Aminotran_1_2"/>
    <property type="match status" value="1"/>
</dbReference>
<dbReference type="Gene3D" id="3.40.640.10">
    <property type="entry name" value="Type I PLP-dependent aspartate aminotransferase-like (Major domain)"/>
    <property type="match status" value="1"/>
</dbReference>
<proteinExistence type="predicted"/>